<evidence type="ECO:0000256" key="1">
    <source>
        <dbReference type="ARBA" id="ARBA00022460"/>
    </source>
</evidence>
<dbReference type="PANTHER" id="PTHR22907:SF11">
    <property type="entry name" value="CUTICLIN-5"/>
    <property type="match status" value="1"/>
</dbReference>
<evidence type="ECO:0000256" key="2">
    <source>
        <dbReference type="ARBA" id="ARBA00022729"/>
    </source>
</evidence>
<dbReference type="Proteomes" id="UP000095283">
    <property type="component" value="Unplaced"/>
</dbReference>
<dbReference type="InterPro" id="IPR051962">
    <property type="entry name" value="Cuticlin"/>
</dbReference>
<keyword evidence="5" id="KW-1185">Reference proteome</keyword>
<evidence type="ECO:0000313" key="5">
    <source>
        <dbReference type="Proteomes" id="UP000095283"/>
    </source>
</evidence>
<sequence>MISRLILSSLIIRVAVTQYDNGIVGDPTVNCADNHFEVRFETRNPFRGLVFVQDQLDDPRCRSAPASDQGVRNTSIRLAFKECGLKRRISTNMHV</sequence>
<dbReference type="WBParaSite" id="Hba_15149">
    <property type="protein sequence ID" value="Hba_15149"/>
    <property type="gene ID" value="Hba_15149"/>
</dbReference>
<keyword evidence="1" id="KW-0193">Cuticle</keyword>
<protein>
    <submittedName>
        <fullName evidence="6">ZP domain-containing protein</fullName>
    </submittedName>
</protein>
<evidence type="ECO:0000313" key="6">
    <source>
        <dbReference type="WBParaSite" id="Hba_15149"/>
    </source>
</evidence>
<feature type="chain" id="PRO_5009311094" evidence="3">
    <location>
        <begin position="18"/>
        <end position="95"/>
    </location>
</feature>
<dbReference type="AlphaFoldDB" id="A0A1I7XCA3"/>
<organism evidence="5 6">
    <name type="scientific">Heterorhabditis bacteriophora</name>
    <name type="common">Entomopathogenic nematode worm</name>
    <dbReference type="NCBI Taxonomy" id="37862"/>
    <lineage>
        <taxon>Eukaryota</taxon>
        <taxon>Metazoa</taxon>
        <taxon>Ecdysozoa</taxon>
        <taxon>Nematoda</taxon>
        <taxon>Chromadorea</taxon>
        <taxon>Rhabditida</taxon>
        <taxon>Rhabditina</taxon>
        <taxon>Rhabditomorpha</taxon>
        <taxon>Strongyloidea</taxon>
        <taxon>Heterorhabditidae</taxon>
        <taxon>Heterorhabditis</taxon>
    </lineage>
</organism>
<accession>A0A1I7XCA3</accession>
<evidence type="ECO:0000256" key="3">
    <source>
        <dbReference type="SAM" id="SignalP"/>
    </source>
</evidence>
<dbReference type="InterPro" id="IPR056953">
    <property type="entry name" value="CUT_N"/>
</dbReference>
<dbReference type="PROSITE" id="PS51034">
    <property type="entry name" value="ZP_2"/>
    <property type="match status" value="1"/>
</dbReference>
<reference evidence="6" key="1">
    <citation type="submission" date="2016-11" db="UniProtKB">
        <authorList>
            <consortium name="WormBaseParasite"/>
        </authorList>
    </citation>
    <scope>IDENTIFICATION</scope>
</reference>
<dbReference type="PANTHER" id="PTHR22907">
    <property type="entry name" value="GH04558P"/>
    <property type="match status" value="1"/>
</dbReference>
<feature type="signal peptide" evidence="3">
    <location>
        <begin position="1"/>
        <end position="17"/>
    </location>
</feature>
<evidence type="ECO:0000259" key="4">
    <source>
        <dbReference type="PROSITE" id="PS51034"/>
    </source>
</evidence>
<dbReference type="Pfam" id="PF25057">
    <property type="entry name" value="CUT_N"/>
    <property type="match status" value="1"/>
</dbReference>
<name>A0A1I7XCA3_HETBA</name>
<feature type="domain" description="ZP" evidence="4">
    <location>
        <begin position="30"/>
        <end position="95"/>
    </location>
</feature>
<dbReference type="InterPro" id="IPR001507">
    <property type="entry name" value="ZP_dom"/>
</dbReference>
<keyword evidence="2 3" id="KW-0732">Signal</keyword>
<proteinExistence type="predicted"/>
<dbReference type="GO" id="GO:0042302">
    <property type="term" value="F:structural constituent of cuticle"/>
    <property type="evidence" value="ECO:0007669"/>
    <property type="project" value="UniProtKB-KW"/>
</dbReference>